<evidence type="ECO:0000313" key="1">
    <source>
        <dbReference type="EMBL" id="RDZ29171.1"/>
    </source>
</evidence>
<dbReference type="EMBL" id="QTSU01000001">
    <property type="protein sequence ID" value="RDZ29171.1"/>
    <property type="molecule type" value="Genomic_DNA"/>
</dbReference>
<protein>
    <submittedName>
        <fullName evidence="1">GTP-binding protein</fullName>
    </submittedName>
</protein>
<accession>A0A371K5F3</accession>
<dbReference type="InterPro" id="IPR018652">
    <property type="entry name" value="DUF2082_NA-bd_Znr"/>
</dbReference>
<dbReference type="Pfam" id="PF09855">
    <property type="entry name" value="Zn_ribbon_13"/>
    <property type="match status" value="1"/>
</dbReference>
<gene>
    <name evidence="1" type="ORF">DX914_08785</name>
</gene>
<name>A0A371K5F3_9GAMM</name>
<dbReference type="RefSeq" id="WP_115858608.1">
    <property type="nucleotide sequence ID" value="NZ_QTSU01000001.1"/>
</dbReference>
<evidence type="ECO:0000313" key="2">
    <source>
        <dbReference type="Proteomes" id="UP000264492"/>
    </source>
</evidence>
<reference evidence="1 2" key="1">
    <citation type="submission" date="2018-08" db="EMBL/GenBank/DDBJ databases">
        <title>Lysobacter sp. zong2l5, whole genome shotgun sequence.</title>
        <authorList>
            <person name="Zhang X."/>
            <person name="Feng G."/>
            <person name="Zhu H."/>
        </authorList>
    </citation>
    <scope>NUCLEOTIDE SEQUENCE [LARGE SCALE GENOMIC DNA]</scope>
    <source>
        <strain evidence="2">zong2l5</strain>
    </source>
</reference>
<dbReference type="OrthoDB" id="6293663at2"/>
<comment type="caution">
    <text evidence="1">The sequence shown here is derived from an EMBL/GenBank/DDBJ whole genome shotgun (WGS) entry which is preliminary data.</text>
</comment>
<sequence>MSSYVCVKCGGTDCEVAELRGAGGLMSSVLDVSTRKFKTVSCERCGYTEFYRADLSDGAKLFDFLAG</sequence>
<organism evidence="1 2">
    <name type="scientific">Lysobacter silvisoli</name>
    <dbReference type="NCBI Taxonomy" id="2293254"/>
    <lineage>
        <taxon>Bacteria</taxon>
        <taxon>Pseudomonadati</taxon>
        <taxon>Pseudomonadota</taxon>
        <taxon>Gammaproteobacteria</taxon>
        <taxon>Lysobacterales</taxon>
        <taxon>Lysobacteraceae</taxon>
        <taxon>Lysobacter</taxon>
    </lineage>
</organism>
<keyword evidence="2" id="KW-1185">Reference proteome</keyword>
<dbReference type="Proteomes" id="UP000264492">
    <property type="component" value="Unassembled WGS sequence"/>
</dbReference>
<proteinExistence type="predicted"/>
<dbReference type="AlphaFoldDB" id="A0A371K5F3"/>